<evidence type="ECO:0000313" key="2">
    <source>
        <dbReference type="Proteomes" id="UP000663841"/>
    </source>
</evidence>
<comment type="caution">
    <text evidence="1">The sequence shown here is derived from an EMBL/GenBank/DDBJ whole genome shotgun (WGS) entry which is preliminary data.</text>
</comment>
<feature type="non-terminal residue" evidence="1">
    <location>
        <position position="1"/>
    </location>
</feature>
<dbReference type="AlphaFoldDB" id="A0A8H2WRF5"/>
<accession>A0A8H2WRF5</accession>
<gene>
    <name evidence="1" type="ORF">RDB_LOCUS13077</name>
</gene>
<name>A0A8H2WRF5_9AGAM</name>
<dbReference type="Proteomes" id="UP000663841">
    <property type="component" value="Unassembled WGS sequence"/>
</dbReference>
<dbReference type="EMBL" id="CAJMWW010000051">
    <property type="protein sequence ID" value="CAE6405223.1"/>
    <property type="molecule type" value="Genomic_DNA"/>
</dbReference>
<reference evidence="1" key="1">
    <citation type="submission" date="2021-01" db="EMBL/GenBank/DDBJ databases">
        <authorList>
            <person name="Kaushik A."/>
        </authorList>
    </citation>
    <scope>NUCLEOTIDE SEQUENCE</scope>
    <source>
        <strain evidence="1">AG3-T5</strain>
    </source>
</reference>
<evidence type="ECO:0000313" key="1">
    <source>
        <dbReference type="EMBL" id="CAE6405223.1"/>
    </source>
</evidence>
<proteinExistence type="predicted"/>
<protein>
    <submittedName>
        <fullName evidence="1">Uncharacterized protein</fullName>
    </submittedName>
</protein>
<organism evidence="1 2">
    <name type="scientific">Rhizoctonia solani</name>
    <dbReference type="NCBI Taxonomy" id="456999"/>
    <lineage>
        <taxon>Eukaryota</taxon>
        <taxon>Fungi</taxon>
        <taxon>Dikarya</taxon>
        <taxon>Basidiomycota</taxon>
        <taxon>Agaricomycotina</taxon>
        <taxon>Agaricomycetes</taxon>
        <taxon>Cantharellales</taxon>
        <taxon>Ceratobasidiaceae</taxon>
        <taxon>Rhizoctonia</taxon>
    </lineage>
</organism>
<sequence>PDIIGGFSNNPPKIAGLSAPLGSTVYGYNEFVCTGYSLIVPSNLQSKDLIITTGGMYYNEKLETGQDIWVDRTMDLST</sequence>